<dbReference type="InterPro" id="IPR020795">
    <property type="entry name" value="ORC3"/>
</dbReference>
<evidence type="ECO:0000313" key="13">
    <source>
        <dbReference type="Proteomes" id="UP000434957"/>
    </source>
</evidence>
<comment type="subcellular location">
    <subcellularLocation>
        <location evidence="1">Nucleus</location>
    </subcellularLocation>
</comment>
<evidence type="ECO:0000256" key="2">
    <source>
        <dbReference type="ARBA" id="ARBA00010977"/>
    </source>
</evidence>
<accession>A0A6A3N759</accession>
<keyword evidence="3" id="KW-0235">DNA replication</keyword>
<evidence type="ECO:0000256" key="4">
    <source>
        <dbReference type="ARBA" id="ARBA00023125"/>
    </source>
</evidence>
<evidence type="ECO:0000313" key="14">
    <source>
        <dbReference type="Proteomes" id="UP000435112"/>
    </source>
</evidence>
<dbReference type="GO" id="GO:0005656">
    <property type="term" value="C:nuclear pre-replicative complex"/>
    <property type="evidence" value="ECO:0007669"/>
    <property type="project" value="TreeGrafter"/>
</dbReference>
<dbReference type="EMBL" id="QXFT01000305">
    <property type="protein sequence ID" value="KAE9347790.1"/>
    <property type="molecule type" value="Genomic_DNA"/>
</dbReference>
<gene>
    <name evidence="10" type="ORF">PR001_g5944</name>
    <name evidence="9" type="ORF">PR002_g6756</name>
    <name evidence="11" type="ORF">PR003_g6747</name>
</gene>
<dbReference type="Proteomes" id="UP000435112">
    <property type="component" value="Unassembled WGS sequence"/>
</dbReference>
<comment type="similarity">
    <text evidence="2">Belongs to the ORC3 family.</text>
</comment>
<evidence type="ECO:0000313" key="12">
    <source>
        <dbReference type="Proteomes" id="UP000429607"/>
    </source>
</evidence>
<evidence type="ECO:0000259" key="7">
    <source>
        <dbReference type="Pfam" id="PF07034"/>
    </source>
</evidence>
<evidence type="ECO:0000313" key="10">
    <source>
        <dbReference type="EMBL" id="KAE9043049.1"/>
    </source>
</evidence>
<dbReference type="AlphaFoldDB" id="A0A6A3N759"/>
<evidence type="ECO:0000256" key="1">
    <source>
        <dbReference type="ARBA" id="ARBA00004123"/>
    </source>
</evidence>
<proteinExistence type="inferred from homology"/>
<name>A0A6A3N759_9STRA</name>
<keyword evidence="4" id="KW-0238">DNA-binding</keyword>
<dbReference type="PANTHER" id="PTHR12748:SF0">
    <property type="entry name" value="ORIGIN RECOGNITION COMPLEX SUBUNIT 3"/>
    <property type="match status" value="1"/>
</dbReference>
<evidence type="ECO:0000313" key="11">
    <source>
        <dbReference type="EMBL" id="KAE9347790.1"/>
    </source>
</evidence>
<feature type="region of interest" description="Disordered" evidence="6">
    <location>
        <begin position="248"/>
        <end position="274"/>
    </location>
</feature>
<evidence type="ECO:0000259" key="8">
    <source>
        <dbReference type="Pfam" id="PF18137"/>
    </source>
</evidence>
<dbReference type="GO" id="GO:0031261">
    <property type="term" value="C:DNA replication preinitiation complex"/>
    <property type="evidence" value="ECO:0007669"/>
    <property type="project" value="TreeGrafter"/>
</dbReference>
<dbReference type="Pfam" id="PF18137">
    <property type="entry name" value="WHD_ORC"/>
    <property type="match status" value="1"/>
</dbReference>
<dbReference type="GO" id="GO:0005664">
    <property type="term" value="C:nuclear origin of replication recognition complex"/>
    <property type="evidence" value="ECO:0007669"/>
    <property type="project" value="InterPro"/>
</dbReference>
<evidence type="ECO:0000256" key="6">
    <source>
        <dbReference type="SAM" id="MobiDB-lite"/>
    </source>
</evidence>
<dbReference type="InterPro" id="IPR040855">
    <property type="entry name" value="ORC_WH_C"/>
</dbReference>
<comment type="caution">
    <text evidence="9">The sequence shown here is derived from an EMBL/GenBank/DDBJ whole genome shotgun (WGS) entry which is preliminary data.</text>
</comment>
<keyword evidence="13" id="KW-1185">Reference proteome</keyword>
<evidence type="ECO:0000256" key="3">
    <source>
        <dbReference type="ARBA" id="ARBA00022705"/>
    </source>
</evidence>
<dbReference type="GO" id="GO:0003688">
    <property type="term" value="F:DNA replication origin binding"/>
    <property type="evidence" value="ECO:0007669"/>
    <property type="project" value="TreeGrafter"/>
</dbReference>
<evidence type="ECO:0000256" key="5">
    <source>
        <dbReference type="ARBA" id="ARBA00023242"/>
    </source>
</evidence>
<dbReference type="EMBL" id="QXFU01000309">
    <property type="protein sequence ID" value="KAE9037097.1"/>
    <property type="molecule type" value="Genomic_DNA"/>
</dbReference>
<feature type="domain" description="Origin recognition complex subunit 3 N-terminal" evidence="7">
    <location>
        <begin position="290"/>
        <end position="603"/>
    </location>
</feature>
<evidence type="ECO:0000313" key="9">
    <source>
        <dbReference type="EMBL" id="KAE9037097.1"/>
    </source>
</evidence>
<feature type="domain" description="Origin recognition complex subunit 3 winged helix C-terminal" evidence="8">
    <location>
        <begin position="895"/>
        <end position="999"/>
    </location>
</feature>
<dbReference type="Pfam" id="PF07034">
    <property type="entry name" value="ORC3_N"/>
    <property type="match status" value="1"/>
</dbReference>
<sequence length="1000" mass="112114">MEAAAFSTGVSIQYPHGRPTAGRSVAHRGSSVEYPFPFPADSRAASKRQDKSDTEAYSVCQEIAYHFAYEKTRRAVQELLRKNNDTSYSQVLRFFEKYCAADGSSSVPVSQSPSGRLRDPNAPVLLPQFHAFPTAAVIAGTDATSSDLWVEPLTHKLRRTFPLCVPVQRDVSTARRFVEWLAARMAKLCEAKKREETWLEGLVDNFDLLPLDRPPVGAGSVDRRVTRLQQARGNANAVTGILQDGADKGEQSDAILSSESSSDDSESDEEVARRGKRKRRLASVAYGRWTMSKLLATIQRDIDELVSPSSGDIARELVTMLDELVLARIQEALAVVKDVQEKEDGVIIQTIACYHEAVMWLERTISTCRTTAAKLLNVAPESGPNSPTTAHIGCTEMALARMLQRVLYQYAGFLEDCTLDREVVRERRKAVRQRIFNHESDYTLKRYDPQAEWQAPAPSPRSFLLLYIEQLEAFSQQVLGEFLEIWTNFMRQQQESRETKEEGCTLGLVIGVASATSPALRRLDLTVTNRLELQFFSLVDSRKCFDDVLEALVVKARLPLALSGDVLRAIASRHHRLPSVPRLLLALRFLLFTHFRRCPWSFLALAVDGLSAPGVSPPILVAANETSLPHRVSPWVRHQRKRATREAQGKPVESDSSLASWLAPCSALELGDLQSRVLPSTTSVDGKASWITVLGEALLHERHRHARWRMGWQCFRSACTWLDVRIEGSMEGGHYIGKQEQMTVIHLALALEGRLGEAPRFMEVLRRLQNCTRWAALSVMIEDWRSSFRASGLNEDDLETTLGELAMLCAYARTEKPPAKMLGALREELVTVFTTRLITALLHPPTPGTRSTADALVESWSVLRDANVLEERLRLEYHDNLRNVLQDAGIGEDVDTSNNKDVKASWVHDVGLAFLFYQESASASLSLREWYESFSAELQEESNFASKSKSKKRKAGDTSEDAAIKARFVRAVCTLRHWGFIKHDAPRDAEQDIIEKLVFI</sequence>
<reference evidence="12 14" key="1">
    <citation type="submission" date="2018-09" db="EMBL/GenBank/DDBJ databases">
        <title>Genomic investigation of the strawberry pathogen Phytophthora fragariae indicates pathogenicity is determined by transcriptional variation in three key races.</title>
        <authorList>
            <person name="Adams T.M."/>
            <person name="Armitage A.D."/>
            <person name="Sobczyk M.K."/>
            <person name="Bates H.J."/>
            <person name="Dunwell J.M."/>
            <person name="Nellist C.F."/>
            <person name="Harrison R.J."/>
        </authorList>
    </citation>
    <scope>NUCLEOTIDE SEQUENCE [LARGE SCALE GENOMIC DNA]</scope>
    <source>
        <strain evidence="10 12">SCRP249</strain>
        <strain evidence="9 14">SCRP324</strain>
        <strain evidence="11 13">SCRP333</strain>
    </source>
</reference>
<dbReference type="GO" id="GO:0006270">
    <property type="term" value="P:DNA replication initiation"/>
    <property type="evidence" value="ECO:0007669"/>
    <property type="project" value="TreeGrafter"/>
</dbReference>
<dbReference type="EMBL" id="QXFV01000272">
    <property type="protein sequence ID" value="KAE9043049.1"/>
    <property type="molecule type" value="Genomic_DNA"/>
</dbReference>
<dbReference type="Proteomes" id="UP000434957">
    <property type="component" value="Unassembled WGS sequence"/>
</dbReference>
<dbReference type="OrthoDB" id="10265211at2759"/>
<keyword evidence="5" id="KW-0539">Nucleus</keyword>
<dbReference type="InterPro" id="IPR045667">
    <property type="entry name" value="ORC3_N"/>
</dbReference>
<dbReference type="PANTHER" id="PTHR12748">
    <property type="entry name" value="ORIGIN RECOGNITION COMPLEX SUBUNIT 3"/>
    <property type="match status" value="1"/>
</dbReference>
<organism evidence="9 14">
    <name type="scientific">Phytophthora rubi</name>
    <dbReference type="NCBI Taxonomy" id="129364"/>
    <lineage>
        <taxon>Eukaryota</taxon>
        <taxon>Sar</taxon>
        <taxon>Stramenopiles</taxon>
        <taxon>Oomycota</taxon>
        <taxon>Peronosporomycetes</taxon>
        <taxon>Peronosporales</taxon>
        <taxon>Peronosporaceae</taxon>
        <taxon>Phytophthora</taxon>
    </lineage>
</organism>
<dbReference type="Proteomes" id="UP000429607">
    <property type="component" value="Unassembled WGS sequence"/>
</dbReference>
<protein>
    <submittedName>
        <fullName evidence="9">Uncharacterized protein</fullName>
    </submittedName>
</protein>